<dbReference type="GO" id="GO:0080043">
    <property type="term" value="F:quercetin 3-O-glucosyltransferase activity"/>
    <property type="evidence" value="ECO:0007669"/>
    <property type="project" value="TreeGrafter"/>
</dbReference>
<keyword evidence="3" id="KW-1185">Reference proteome</keyword>
<reference evidence="2" key="2">
    <citation type="submission" date="2021-12" db="EMBL/GenBank/DDBJ databases">
        <title>Resequencing data analysis of finger millet.</title>
        <authorList>
            <person name="Hatakeyama M."/>
            <person name="Aluri S."/>
            <person name="Balachadran M.T."/>
            <person name="Sivarajan S.R."/>
            <person name="Poveda L."/>
            <person name="Shimizu-Inatsugi R."/>
            <person name="Schlapbach R."/>
            <person name="Sreeman S.M."/>
            <person name="Shimizu K.K."/>
        </authorList>
    </citation>
    <scope>NUCLEOTIDE SEQUENCE</scope>
</reference>
<dbReference type="AlphaFoldDB" id="A0AAV5E791"/>
<evidence type="ECO:0000256" key="1">
    <source>
        <dbReference type="ARBA" id="ARBA00009995"/>
    </source>
</evidence>
<protein>
    <submittedName>
        <fullName evidence="2">Uncharacterized protein</fullName>
    </submittedName>
</protein>
<organism evidence="2 3">
    <name type="scientific">Eleusine coracana subsp. coracana</name>
    <dbReference type="NCBI Taxonomy" id="191504"/>
    <lineage>
        <taxon>Eukaryota</taxon>
        <taxon>Viridiplantae</taxon>
        <taxon>Streptophyta</taxon>
        <taxon>Embryophyta</taxon>
        <taxon>Tracheophyta</taxon>
        <taxon>Spermatophyta</taxon>
        <taxon>Magnoliopsida</taxon>
        <taxon>Liliopsida</taxon>
        <taxon>Poales</taxon>
        <taxon>Poaceae</taxon>
        <taxon>PACMAD clade</taxon>
        <taxon>Chloridoideae</taxon>
        <taxon>Cynodonteae</taxon>
        <taxon>Eleusininae</taxon>
        <taxon>Eleusine</taxon>
    </lineage>
</organism>
<dbReference type="EMBL" id="BQKI01000073">
    <property type="protein sequence ID" value="GJN18500.1"/>
    <property type="molecule type" value="Genomic_DNA"/>
</dbReference>
<accession>A0AAV5E791</accession>
<comment type="similarity">
    <text evidence="1">Belongs to the UDP-glycosyltransferase family.</text>
</comment>
<evidence type="ECO:0000313" key="2">
    <source>
        <dbReference type="EMBL" id="GJN18500.1"/>
    </source>
</evidence>
<name>A0AAV5E791_ELECO</name>
<reference evidence="2" key="1">
    <citation type="journal article" date="2018" name="DNA Res.">
        <title>Multiple hybrid de novo genome assembly of finger millet, an orphan allotetraploid crop.</title>
        <authorList>
            <person name="Hatakeyama M."/>
            <person name="Aluri S."/>
            <person name="Balachadran M.T."/>
            <person name="Sivarajan S.R."/>
            <person name="Patrignani A."/>
            <person name="Gruter S."/>
            <person name="Poveda L."/>
            <person name="Shimizu-Inatsugi R."/>
            <person name="Baeten J."/>
            <person name="Francoijs K.J."/>
            <person name="Nataraja K.N."/>
            <person name="Reddy Y.A.N."/>
            <person name="Phadnis S."/>
            <person name="Ravikumar R.L."/>
            <person name="Schlapbach R."/>
            <person name="Sreeman S.M."/>
            <person name="Shimizu K.K."/>
        </authorList>
    </citation>
    <scope>NUCLEOTIDE SEQUENCE</scope>
</reference>
<dbReference type="PANTHER" id="PTHR11926">
    <property type="entry name" value="GLUCOSYL/GLUCURONOSYL TRANSFERASES"/>
    <property type="match status" value="1"/>
</dbReference>
<proteinExistence type="inferred from homology"/>
<dbReference type="Gene3D" id="3.40.50.2000">
    <property type="entry name" value="Glycogen Phosphorylase B"/>
    <property type="match status" value="2"/>
</dbReference>
<dbReference type="GO" id="GO:0080044">
    <property type="term" value="F:quercetin 7-O-glucosyltransferase activity"/>
    <property type="evidence" value="ECO:0007669"/>
    <property type="project" value="TreeGrafter"/>
</dbReference>
<dbReference type="SUPFAM" id="SSF53756">
    <property type="entry name" value="UDP-Glycosyltransferase/glycogen phosphorylase"/>
    <property type="match status" value="1"/>
</dbReference>
<dbReference type="PANTHER" id="PTHR11926:SF1374">
    <property type="entry name" value="UDP-GLYCOSYLTRANSFERASE 76F1-RELATED"/>
    <property type="match status" value="1"/>
</dbReference>
<comment type="caution">
    <text evidence="2">The sequence shown here is derived from an EMBL/GenBank/DDBJ whole genome shotgun (WGS) entry which is preliminary data.</text>
</comment>
<sequence length="90" mass="9872">MICHPCFGDQLRTARYVCGVWQVGVEVGDRLERGDMEAAIEKVMGGGGDEGKVEVREKMKGLKERTDECANEGGLSYTALTDLVDLMLSF</sequence>
<dbReference type="Proteomes" id="UP001054889">
    <property type="component" value="Unassembled WGS sequence"/>
</dbReference>
<gene>
    <name evidence="2" type="primary">gb05667</name>
    <name evidence="2" type="ORF">PR202_gb05667</name>
</gene>
<evidence type="ECO:0000313" key="3">
    <source>
        <dbReference type="Proteomes" id="UP001054889"/>
    </source>
</evidence>